<gene>
    <name evidence="1" type="ORF">ALO43_101411</name>
</gene>
<proteinExistence type="predicted"/>
<dbReference type="Proteomes" id="UP000050523">
    <property type="component" value="Unassembled WGS sequence"/>
</dbReference>
<dbReference type="AlphaFoldDB" id="A0AA40PC28"/>
<organism evidence="1 2">
    <name type="scientific">Pseudomonas tremae</name>
    <dbReference type="NCBI Taxonomy" id="200454"/>
    <lineage>
        <taxon>Bacteria</taxon>
        <taxon>Pseudomonadati</taxon>
        <taxon>Pseudomonadota</taxon>
        <taxon>Gammaproteobacteria</taxon>
        <taxon>Pseudomonadales</taxon>
        <taxon>Pseudomonadaceae</taxon>
        <taxon>Pseudomonas</taxon>
    </lineage>
</organism>
<protein>
    <submittedName>
        <fullName evidence="1">Filamentation induced by cAMP protein fic</fullName>
    </submittedName>
</protein>
<dbReference type="InterPro" id="IPR036390">
    <property type="entry name" value="WH_DNA-bd_sf"/>
</dbReference>
<sequence length="54" mass="6134">MRFCLYVTDIKDSLGCAYNTAATVLNGLVDLKLFSKQKTGNEWIYSIADLKSWQ</sequence>
<dbReference type="EMBL" id="LJRO01000024">
    <property type="protein sequence ID" value="KPZ07657.1"/>
    <property type="molecule type" value="Genomic_DNA"/>
</dbReference>
<reference evidence="1 2" key="1">
    <citation type="submission" date="2015-09" db="EMBL/GenBank/DDBJ databases">
        <title>Genome announcement of multiple Pseudomonas syringae strains.</title>
        <authorList>
            <person name="Thakur S."/>
            <person name="Wang P.W."/>
            <person name="Gong Y."/>
            <person name="Weir B.S."/>
            <person name="Guttman D.S."/>
        </authorList>
    </citation>
    <scope>NUCLEOTIDE SEQUENCE [LARGE SCALE GENOMIC DNA]</scope>
    <source>
        <strain evidence="1 2">ICMP9151</strain>
    </source>
</reference>
<dbReference type="SUPFAM" id="SSF46785">
    <property type="entry name" value="Winged helix' DNA-binding domain"/>
    <property type="match status" value="1"/>
</dbReference>
<evidence type="ECO:0000313" key="2">
    <source>
        <dbReference type="Proteomes" id="UP000050523"/>
    </source>
</evidence>
<evidence type="ECO:0000313" key="1">
    <source>
        <dbReference type="EMBL" id="KPZ07657.1"/>
    </source>
</evidence>
<name>A0AA40PC28_9PSED</name>
<accession>A0AA40PC28</accession>
<comment type="caution">
    <text evidence="1">The sequence shown here is derived from an EMBL/GenBank/DDBJ whole genome shotgun (WGS) entry which is preliminary data.</text>
</comment>